<keyword evidence="2" id="KW-1185">Reference proteome</keyword>
<accession>A0A7J7NSK7</accession>
<dbReference type="AlphaFoldDB" id="A0A7J7NSK7"/>
<comment type="caution">
    <text evidence="1">The sequence shown here is derived from an EMBL/GenBank/DDBJ whole genome shotgun (WGS) entry which is preliminary data.</text>
</comment>
<dbReference type="EMBL" id="JACGCM010000622">
    <property type="protein sequence ID" value="KAF6169908.1"/>
    <property type="molecule type" value="Genomic_DNA"/>
</dbReference>
<proteinExistence type="predicted"/>
<reference evidence="1 2" key="1">
    <citation type="journal article" date="2020" name="IScience">
        <title>Genome Sequencing of the Endangered Kingdonia uniflora (Circaeasteraceae, Ranunculales) Reveals Potential Mechanisms of Evolutionary Specialization.</title>
        <authorList>
            <person name="Sun Y."/>
            <person name="Deng T."/>
            <person name="Zhang A."/>
            <person name="Moore M.J."/>
            <person name="Landis J.B."/>
            <person name="Lin N."/>
            <person name="Zhang H."/>
            <person name="Zhang X."/>
            <person name="Huang J."/>
            <person name="Zhang X."/>
            <person name="Sun H."/>
            <person name="Wang H."/>
        </authorList>
    </citation>
    <scope>NUCLEOTIDE SEQUENCE [LARGE SCALE GENOMIC DNA]</scope>
    <source>
        <strain evidence="1">TB1705</strain>
        <tissue evidence="1">Leaf</tissue>
    </source>
</reference>
<dbReference type="Proteomes" id="UP000541444">
    <property type="component" value="Unassembled WGS sequence"/>
</dbReference>
<evidence type="ECO:0000313" key="1">
    <source>
        <dbReference type="EMBL" id="KAF6169908.1"/>
    </source>
</evidence>
<name>A0A7J7NSK7_9MAGN</name>
<sequence>MNIRAHLHYASRIDRRRYNVPLIDEIAVILPGDGHEPCAMRDIVVYFKGQPINLHESVCPHLRVIVMRNGLIWGQVDDRRVIYEASLCGAAELRGSHDHEAGTSVSCDLEAEASIYFLRRRRVVRNLAYEGIILVCRIWSPENKGEGAGTSHKPIPLPRVSRACSRVHPKRRKTHTSAKVRIGVMLVGVTYKGSHLHWLGIQDKDCQSTHSYKSLKSVEMKPRFLTSKEKDSAGASQTRSQAPFEARIIVWVDFYTLIYFGHYGLAGKPLERSYADPLSLLEGERKAYWKYWFWYLILRDQVKTMPGRAVVLMTMALENVRESGVEGLGYGEREKPCPCCS</sequence>
<gene>
    <name evidence="1" type="ORF">GIB67_034300</name>
</gene>
<protein>
    <submittedName>
        <fullName evidence="1">Uncharacterized protein</fullName>
    </submittedName>
</protein>
<evidence type="ECO:0000313" key="2">
    <source>
        <dbReference type="Proteomes" id="UP000541444"/>
    </source>
</evidence>
<organism evidence="1 2">
    <name type="scientific">Kingdonia uniflora</name>
    <dbReference type="NCBI Taxonomy" id="39325"/>
    <lineage>
        <taxon>Eukaryota</taxon>
        <taxon>Viridiplantae</taxon>
        <taxon>Streptophyta</taxon>
        <taxon>Embryophyta</taxon>
        <taxon>Tracheophyta</taxon>
        <taxon>Spermatophyta</taxon>
        <taxon>Magnoliopsida</taxon>
        <taxon>Ranunculales</taxon>
        <taxon>Circaeasteraceae</taxon>
        <taxon>Kingdonia</taxon>
    </lineage>
</organism>